<feature type="domain" description="Glycosyltransferase 2-like" evidence="1">
    <location>
        <begin position="210"/>
        <end position="364"/>
    </location>
</feature>
<keyword evidence="2" id="KW-0328">Glycosyltransferase</keyword>
<dbReference type="InterPro" id="IPR001173">
    <property type="entry name" value="Glyco_trans_2-like"/>
</dbReference>
<dbReference type="CDD" id="cd00761">
    <property type="entry name" value="Glyco_tranf_GTA_type"/>
    <property type="match status" value="1"/>
</dbReference>
<keyword evidence="2" id="KW-0808">Transferase</keyword>
<dbReference type="OrthoDB" id="9802649at2"/>
<dbReference type="EC" id="2.4.-.-" evidence="2"/>
<accession>A0A446CYJ2</accession>
<evidence type="ECO:0000313" key="2">
    <source>
        <dbReference type="EMBL" id="SSW72910.1"/>
    </source>
</evidence>
<evidence type="ECO:0000313" key="3">
    <source>
        <dbReference type="Proteomes" id="UP000289184"/>
    </source>
</evidence>
<dbReference type="PANTHER" id="PTHR22916">
    <property type="entry name" value="GLYCOSYLTRANSFERASE"/>
    <property type="match status" value="1"/>
</dbReference>
<name>A0A446CYJ2_9BURK</name>
<dbReference type="PANTHER" id="PTHR22916:SF3">
    <property type="entry name" value="UDP-GLCNAC:BETAGAL BETA-1,3-N-ACETYLGLUCOSAMINYLTRANSFERASE-LIKE PROTEIN 1"/>
    <property type="match status" value="1"/>
</dbReference>
<dbReference type="GO" id="GO:0016758">
    <property type="term" value="F:hexosyltransferase activity"/>
    <property type="evidence" value="ECO:0007669"/>
    <property type="project" value="UniProtKB-ARBA"/>
</dbReference>
<gene>
    <name evidence="2" type="primary">epsE_2</name>
    <name evidence="2" type="ORF">AGI3411_05816</name>
</gene>
<proteinExistence type="predicted"/>
<reference evidence="2 3" key="1">
    <citation type="submission" date="2018-07" db="EMBL/GenBank/DDBJ databases">
        <authorList>
            <person name="Peeters C."/>
        </authorList>
    </citation>
    <scope>NUCLEOTIDE SEQUENCE [LARGE SCALE GENOMIC DNA]</scope>
    <source>
        <strain evidence="2 3">LMG 3411</strain>
    </source>
</reference>
<dbReference type="Pfam" id="PF00535">
    <property type="entry name" value="Glycos_transf_2"/>
    <property type="match status" value="1"/>
</dbReference>
<evidence type="ECO:0000259" key="1">
    <source>
        <dbReference type="Pfam" id="PF00535"/>
    </source>
</evidence>
<sequence length="448" mass="51019">MNVNKKIEFLFRHWLLLGCRWRSPYHRIAYELTARPKLATIHRLLDFGFISRASQLLKTLPMHSVVQAKLALLGGERELALLYLRNAISSLSIESAETKRTLKLLTRLSPQEAAEYWFETGNSRLSAQINAVMTPKRAVQLLAPYIPSGDEHLLIANSVSEPQEKLIQLNLYFESMGLLPVSLIDNKKKIDIGNISTNTNRSPKSRPTVSVVMTVFNGHKYIRAAALSVIQQIDVNTELIIIDDGSTDNTWKIICELQQEHPTHIRCKRLITNIGTYNAKNIGLRLCRSDYIAFQDADDWSHPERLKRAITWLQKSSQRVAVTCRYVRLNEDSIFHSPAIWPMRQWSPNTLVFRRREVLSKIGGFDTVQVGADTEYFERIRAVFGDKRIAIQNHVALLAMSLPTSLMHNPNTGPDATGYSSTRIAYREKSAEKILQSIESSQNLRMPL</sequence>
<dbReference type="Gene3D" id="3.90.550.10">
    <property type="entry name" value="Spore Coat Polysaccharide Biosynthesis Protein SpsA, Chain A"/>
    <property type="match status" value="1"/>
</dbReference>
<dbReference type="InterPro" id="IPR029044">
    <property type="entry name" value="Nucleotide-diphossugar_trans"/>
</dbReference>
<protein>
    <submittedName>
        <fullName evidence="2">Glycosyltransferase EpsE</fullName>
        <ecNumber evidence="2">2.4.-.-</ecNumber>
    </submittedName>
</protein>
<dbReference type="AlphaFoldDB" id="A0A446CYJ2"/>
<dbReference type="Proteomes" id="UP000289184">
    <property type="component" value="Unassembled WGS sequence"/>
</dbReference>
<organism evidence="2 3">
    <name type="scientific">Achromobacter agilis</name>
    <dbReference type="NCBI Taxonomy" id="1353888"/>
    <lineage>
        <taxon>Bacteria</taxon>
        <taxon>Pseudomonadati</taxon>
        <taxon>Pseudomonadota</taxon>
        <taxon>Betaproteobacteria</taxon>
        <taxon>Burkholderiales</taxon>
        <taxon>Alcaligenaceae</taxon>
        <taxon>Achromobacter</taxon>
    </lineage>
</organism>
<dbReference type="SUPFAM" id="SSF53448">
    <property type="entry name" value="Nucleotide-diphospho-sugar transferases"/>
    <property type="match status" value="1"/>
</dbReference>
<dbReference type="EMBL" id="UFQB01000042">
    <property type="protein sequence ID" value="SSW72910.1"/>
    <property type="molecule type" value="Genomic_DNA"/>
</dbReference>
<keyword evidence="3" id="KW-1185">Reference proteome</keyword>